<dbReference type="Gene3D" id="2.60.120.560">
    <property type="entry name" value="Exo-inulinase, domain 1"/>
    <property type="match status" value="1"/>
</dbReference>
<protein>
    <submittedName>
        <fullName evidence="2">Uncharacterized protein</fullName>
    </submittedName>
</protein>
<dbReference type="RefSeq" id="WP_141961276.1">
    <property type="nucleotide sequence ID" value="NZ_VFOZ01000001.1"/>
</dbReference>
<keyword evidence="1" id="KW-1133">Transmembrane helix</keyword>
<keyword evidence="3" id="KW-1185">Reference proteome</keyword>
<evidence type="ECO:0000313" key="2">
    <source>
        <dbReference type="EMBL" id="TQM01442.1"/>
    </source>
</evidence>
<dbReference type="AlphaFoldDB" id="A0A543CWF5"/>
<gene>
    <name evidence="2" type="ORF">FB559_7201</name>
</gene>
<comment type="caution">
    <text evidence="2">The sequence shown here is derived from an EMBL/GenBank/DDBJ whole genome shotgun (WGS) entry which is preliminary data.</text>
</comment>
<dbReference type="EMBL" id="VFOZ01000001">
    <property type="protein sequence ID" value="TQM01442.1"/>
    <property type="molecule type" value="Genomic_DNA"/>
</dbReference>
<dbReference type="OrthoDB" id="1551455at2"/>
<keyword evidence="1" id="KW-0812">Transmembrane</keyword>
<dbReference type="Proteomes" id="UP000316096">
    <property type="component" value="Unassembled WGS sequence"/>
</dbReference>
<feature type="transmembrane region" description="Helical" evidence="1">
    <location>
        <begin position="82"/>
        <end position="100"/>
    </location>
</feature>
<feature type="transmembrane region" description="Helical" evidence="1">
    <location>
        <begin position="150"/>
        <end position="168"/>
    </location>
</feature>
<reference evidence="2 3" key="1">
    <citation type="submission" date="2019-06" db="EMBL/GenBank/DDBJ databases">
        <title>Sequencing the genomes of 1000 actinobacteria strains.</title>
        <authorList>
            <person name="Klenk H.-P."/>
        </authorList>
    </citation>
    <scope>NUCLEOTIDE SEQUENCE [LARGE SCALE GENOMIC DNA]</scope>
    <source>
        <strain evidence="2 3">DSM 102200</strain>
    </source>
</reference>
<keyword evidence="1" id="KW-0472">Membrane</keyword>
<evidence type="ECO:0000313" key="3">
    <source>
        <dbReference type="Proteomes" id="UP000316096"/>
    </source>
</evidence>
<evidence type="ECO:0000256" key="1">
    <source>
        <dbReference type="SAM" id="Phobius"/>
    </source>
</evidence>
<name>A0A543CWF5_9ACTN</name>
<organism evidence="2 3">
    <name type="scientific">Actinoallomurus bryophytorum</name>
    <dbReference type="NCBI Taxonomy" id="1490222"/>
    <lineage>
        <taxon>Bacteria</taxon>
        <taxon>Bacillati</taxon>
        <taxon>Actinomycetota</taxon>
        <taxon>Actinomycetes</taxon>
        <taxon>Streptosporangiales</taxon>
        <taxon>Thermomonosporaceae</taxon>
        <taxon>Actinoallomurus</taxon>
    </lineage>
</organism>
<proteinExistence type="predicted"/>
<sequence>MQPPYSVYSLTYTDEDTTGINFATISQETGWILPPEAYTRKSWWEAADQGGYGVAWRSVGWRLEWVDLDRRIAYFSRARRRWKFVTIGTTAALTVLINLLTNEATSAKSTVSATIVFSIAVLITMLLLLFGQGESNSRTGKKKRKRQDAIGAGAITTLILLGLLILYWPSRSDGWDVLYQGNFHDASQGWTVGKSGSGEERYTSGAYQMDAARGKAEWSPAPIVRMGANVRLTAVARMISGNGGWGAWCRGTPNNDSRYEFSITHAGYAYIRTPNRTTAATAIPHFDAFRDNRIVAECNDAPHTSGVRLTLKVNGKQIASYLEAGSPLLGPGAMGIHTFTFVDVEGAPAAVRFSYFKIEQRQ</sequence>
<feature type="transmembrane region" description="Helical" evidence="1">
    <location>
        <begin position="112"/>
        <end position="130"/>
    </location>
</feature>
<accession>A0A543CWF5</accession>